<evidence type="ECO:0000313" key="1">
    <source>
        <dbReference type="EMBL" id="KAB1227126.1"/>
    </source>
</evidence>
<gene>
    <name evidence="1" type="ORF">CJ030_MR1G001059</name>
</gene>
<name>A0A6A1WR57_9ROSI</name>
<accession>A0A6A1WR57</accession>
<reference evidence="1 2" key="1">
    <citation type="journal article" date="2019" name="Plant Biotechnol. J.">
        <title>The red bayberry genome and genetic basis of sex determination.</title>
        <authorList>
            <person name="Jia H.M."/>
            <person name="Jia H.J."/>
            <person name="Cai Q.L."/>
            <person name="Wang Y."/>
            <person name="Zhao H.B."/>
            <person name="Yang W.F."/>
            <person name="Wang G.Y."/>
            <person name="Li Y.H."/>
            <person name="Zhan D.L."/>
            <person name="Shen Y.T."/>
            <person name="Niu Q.F."/>
            <person name="Chang L."/>
            <person name="Qiu J."/>
            <person name="Zhao L."/>
            <person name="Xie H.B."/>
            <person name="Fu W.Y."/>
            <person name="Jin J."/>
            <person name="Li X.W."/>
            <person name="Jiao Y."/>
            <person name="Zhou C.C."/>
            <person name="Tu T."/>
            <person name="Chai C.Y."/>
            <person name="Gao J.L."/>
            <person name="Fan L.J."/>
            <person name="van de Weg E."/>
            <person name="Wang J.Y."/>
            <person name="Gao Z.S."/>
        </authorList>
    </citation>
    <scope>NUCLEOTIDE SEQUENCE [LARGE SCALE GENOMIC DNA]</scope>
    <source>
        <tissue evidence="1">Leaves</tissue>
    </source>
</reference>
<dbReference type="Proteomes" id="UP000516437">
    <property type="component" value="Chromosome 1"/>
</dbReference>
<dbReference type="AlphaFoldDB" id="A0A6A1WR57"/>
<keyword evidence="2" id="KW-1185">Reference proteome</keyword>
<proteinExistence type="predicted"/>
<sequence>MCRLSALRFLELSGCYKLEKLPDLSSMERLEGLYAVGTGITQLSPNPLPKSIKILRLSGTKLSPDPFLKSIDPHGPEFWCVSGKGCDVAYYSPNESKILHVEVGSGSCEEVDWVCQFIDYEVIWHPPGGEILLNTEDLRSMRSANDWMSTYKVDGADSSYSNVVKFTWKFWNCIIDLPVKALHLCAPEFSSIKMGIWAYIPAQWFLEQFMNNLDRLSDIRASSSTCTTANPTYRVVEIKRWGERVVYEDNGSEFFNSIAPPGLEHEFYSRFSYYFGKGSLGAEPPVPFNDLSVLERSCGGFVLLYEVRSRRLWLSSLGTPPTVSGWSKLGLMAKRQCSYSSSAVGESSSQQSAESPTTAMSLEERRALILSRPVMVERSISLSDFDDMSFEERTIRDLMEFQGWVPHLRRTGTASIDMVREFYVSLLTMDDNKEDVWDVTVRGVPVRFSLDELATFMQVPRPVDCFPNVKPEVRSTPEEIFRIFQGQDVVVVGSFIR</sequence>
<organism evidence="1 2">
    <name type="scientific">Morella rubra</name>
    <name type="common">Chinese bayberry</name>
    <dbReference type="NCBI Taxonomy" id="262757"/>
    <lineage>
        <taxon>Eukaryota</taxon>
        <taxon>Viridiplantae</taxon>
        <taxon>Streptophyta</taxon>
        <taxon>Embryophyta</taxon>
        <taxon>Tracheophyta</taxon>
        <taxon>Spermatophyta</taxon>
        <taxon>Magnoliopsida</taxon>
        <taxon>eudicotyledons</taxon>
        <taxon>Gunneridae</taxon>
        <taxon>Pentapetalae</taxon>
        <taxon>rosids</taxon>
        <taxon>fabids</taxon>
        <taxon>Fagales</taxon>
        <taxon>Myricaceae</taxon>
        <taxon>Morella</taxon>
    </lineage>
</organism>
<dbReference type="Gene3D" id="3.80.10.10">
    <property type="entry name" value="Ribonuclease Inhibitor"/>
    <property type="match status" value="1"/>
</dbReference>
<dbReference type="SUPFAM" id="SSF52058">
    <property type="entry name" value="L domain-like"/>
    <property type="match status" value="1"/>
</dbReference>
<evidence type="ECO:0000313" key="2">
    <source>
        <dbReference type="Proteomes" id="UP000516437"/>
    </source>
</evidence>
<comment type="caution">
    <text evidence="1">The sequence shown here is derived from an EMBL/GenBank/DDBJ whole genome shotgun (WGS) entry which is preliminary data.</text>
</comment>
<protein>
    <submittedName>
        <fullName evidence="1">Uncharacterized protein</fullName>
    </submittedName>
</protein>
<dbReference type="EMBL" id="RXIC02000019">
    <property type="protein sequence ID" value="KAB1227126.1"/>
    <property type="molecule type" value="Genomic_DNA"/>
</dbReference>
<dbReference type="OrthoDB" id="1102012at2759"/>
<dbReference type="InterPro" id="IPR032675">
    <property type="entry name" value="LRR_dom_sf"/>
</dbReference>